<reference evidence="3" key="1">
    <citation type="submission" date="2021-01" db="EMBL/GenBank/DDBJ databases">
        <authorList>
            <person name="Corre E."/>
            <person name="Pelletier E."/>
            <person name="Niang G."/>
            <person name="Scheremetjew M."/>
            <person name="Finn R."/>
            <person name="Kale V."/>
            <person name="Holt S."/>
            <person name="Cochrane G."/>
            <person name="Meng A."/>
            <person name="Brown T."/>
            <person name="Cohen L."/>
        </authorList>
    </citation>
    <scope>NUCLEOTIDE SEQUENCE</scope>
    <source>
        <strain evidence="3">CCMP147</strain>
    </source>
</reference>
<dbReference type="Gene3D" id="3.40.710.10">
    <property type="entry name" value="DD-peptidase/beta-lactamase superfamily"/>
    <property type="match status" value="1"/>
</dbReference>
<feature type="chain" id="PRO_5030883937" description="Beta-lactamase-related domain-containing protein" evidence="1">
    <location>
        <begin position="31"/>
        <end position="439"/>
    </location>
</feature>
<protein>
    <recommendedName>
        <fullName evidence="2">Beta-lactamase-related domain-containing protein</fullName>
    </recommendedName>
</protein>
<dbReference type="AlphaFoldDB" id="A0A7R9ZCG7"/>
<feature type="domain" description="Beta-lactamase-related" evidence="2">
    <location>
        <begin position="76"/>
        <end position="325"/>
    </location>
</feature>
<dbReference type="EMBL" id="HBED01033714">
    <property type="protein sequence ID" value="CAD8318118.1"/>
    <property type="molecule type" value="Transcribed_RNA"/>
</dbReference>
<dbReference type="SUPFAM" id="SSF56601">
    <property type="entry name" value="beta-lactamase/transpeptidase-like"/>
    <property type="match status" value="1"/>
</dbReference>
<keyword evidence="1" id="KW-0732">Signal</keyword>
<dbReference type="InterPro" id="IPR001466">
    <property type="entry name" value="Beta-lactam-related"/>
</dbReference>
<dbReference type="InterPro" id="IPR012338">
    <property type="entry name" value="Beta-lactam/transpept-like"/>
</dbReference>
<dbReference type="PANTHER" id="PTHR43283">
    <property type="entry name" value="BETA-LACTAMASE-RELATED"/>
    <property type="match status" value="1"/>
</dbReference>
<evidence type="ECO:0000259" key="2">
    <source>
        <dbReference type="Pfam" id="PF00144"/>
    </source>
</evidence>
<dbReference type="InterPro" id="IPR050789">
    <property type="entry name" value="Diverse_Enzym_Activities"/>
</dbReference>
<dbReference type="Pfam" id="PF00144">
    <property type="entry name" value="Beta-lactamase"/>
    <property type="match status" value="1"/>
</dbReference>
<proteinExistence type="predicted"/>
<sequence>MKSNKRSSPANIVFHLLVVAAMKNGQLVQADSVTATNGAPIDLSKELEEAASLNASPGAKKVNDWAASDPFVRTMTVLEHGKIVSSYVRDDVDPEVPWQAWSTTKSWVSLLTGVMLQDGSLSSLNETLGDIFPEEESWAEATDTEFRKAVTVRELLTMSSGLVPEPWDLNNTEADMAEALPGGDSGGGSLPDALAFPLIGEKGKFSYLGISNIMSYVILERTGMTPRQYLAENVLPDLGIDDSDINWWQNADGVEYAYHGIELTPEQMAKFGQLYLAEGATGPGKPSLLPAEWFKASTSAQLEFSVEIFPGFTMEASYGYLFWSGEGEKFFRNPNIGKNTVWCAFGAGGQDICIDKQLGRVNVMQRDFDPTNMMANGLGAAVAMDPTLSFEVDDKVDEDDVGVKDSSGDTTSASACRRNILYPFFSSTTLSLFAFLVGW</sequence>
<feature type="signal peptide" evidence="1">
    <location>
        <begin position="1"/>
        <end position="30"/>
    </location>
</feature>
<gene>
    <name evidence="3" type="ORF">TDUB1175_LOCUS16913</name>
</gene>
<accession>A0A7R9ZCG7</accession>
<name>A0A7R9ZCG7_9STRA</name>
<evidence type="ECO:0000256" key="1">
    <source>
        <dbReference type="SAM" id="SignalP"/>
    </source>
</evidence>
<dbReference type="PANTHER" id="PTHR43283:SF7">
    <property type="entry name" value="BETA-LACTAMASE-RELATED DOMAIN-CONTAINING PROTEIN"/>
    <property type="match status" value="1"/>
</dbReference>
<evidence type="ECO:0000313" key="3">
    <source>
        <dbReference type="EMBL" id="CAD8318118.1"/>
    </source>
</evidence>
<organism evidence="3">
    <name type="scientific">Pseudictyota dubia</name>
    <dbReference type="NCBI Taxonomy" id="2749911"/>
    <lineage>
        <taxon>Eukaryota</taxon>
        <taxon>Sar</taxon>
        <taxon>Stramenopiles</taxon>
        <taxon>Ochrophyta</taxon>
        <taxon>Bacillariophyta</taxon>
        <taxon>Mediophyceae</taxon>
        <taxon>Biddulphiophycidae</taxon>
        <taxon>Eupodiscales</taxon>
        <taxon>Odontellaceae</taxon>
        <taxon>Pseudictyota</taxon>
    </lineage>
</organism>